<evidence type="ECO:0000313" key="8">
    <source>
        <dbReference type="EMBL" id="KAF2176497.1"/>
    </source>
</evidence>
<organism evidence="8 9">
    <name type="scientific">Zopfia rhizophila CBS 207.26</name>
    <dbReference type="NCBI Taxonomy" id="1314779"/>
    <lineage>
        <taxon>Eukaryota</taxon>
        <taxon>Fungi</taxon>
        <taxon>Dikarya</taxon>
        <taxon>Ascomycota</taxon>
        <taxon>Pezizomycotina</taxon>
        <taxon>Dothideomycetes</taxon>
        <taxon>Dothideomycetes incertae sedis</taxon>
        <taxon>Zopfiaceae</taxon>
        <taxon>Zopfia</taxon>
    </lineage>
</organism>
<dbReference type="PANTHER" id="PTHR33048:SF47">
    <property type="entry name" value="INTEGRAL MEMBRANE PROTEIN-RELATED"/>
    <property type="match status" value="1"/>
</dbReference>
<protein>
    <recommendedName>
        <fullName evidence="7">Rhodopsin domain-containing protein</fullName>
    </recommendedName>
</protein>
<evidence type="ECO:0000256" key="6">
    <source>
        <dbReference type="SAM" id="Phobius"/>
    </source>
</evidence>
<gene>
    <name evidence="8" type="ORF">K469DRAFT_607173</name>
</gene>
<sequence>MLSNITSFDEQPAFTPPPDVLSNFTNPPTLMTWIIGVAVSRIVLMIAAMTARLYTRVVLMKEWWQEDCSFPSILLKLSIGGLTYDGLFVYTANLGLARHHWDIRMVDMPRLLELTNILSILYGPTMFAAKFSVLLQLKRIFGAARQRDSAWWALMILIAVVTVYYWVCFFIFVFQCWPRAKIQNPAIKGVCIDPFYTTLTGGVVNLVTDVGILIAPIFAIWHLQVPIKRKLGVASVFGVGLFGCVTGVFSMIWRVRLITSSDITRTLAQCGIWGMAELFAIILVGCMPSLPLFAKTILGRDRMTTGYSLGGSSRYAFSRNRSRIADGVRSNTKIGTELGAVYITIDDESPAVQGSKDVKV</sequence>
<feature type="transmembrane region" description="Helical" evidence="6">
    <location>
        <begin position="231"/>
        <end position="252"/>
    </location>
</feature>
<dbReference type="OrthoDB" id="5342292at2759"/>
<dbReference type="InterPro" id="IPR049326">
    <property type="entry name" value="Rhodopsin_dom_fungi"/>
</dbReference>
<dbReference type="GO" id="GO:0016020">
    <property type="term" value="C:membrane"/>
    <property type="evidence" value="ECO:0007669"/>
    <property type="project" value="UniProtKB-SubCell"/>
</dbReference>
<feature type="transmembrane region" description="Helical" evidence="6">
    <location>
        <begin position="149"/>
        <end position="175"/>
    </location>
</feature>
<keyword evidence="2 6" id="KW-0812">Transmembrane</keyword>
<comment type="similarity">
    <text evidence="5">Belongs to the SAT4 family.</text>
</comment>
<feature type="transmembrane region" description="Helical" evidence="6">
    <location>
        <begin position="30"/>
        <end position="54"/>
    </location>
</feature>
<evidence type="ECO:0000313" key="9">
    <source>
        <dbReference type="Proteomes" id="UP000800200"/>
    </source>
</evidence>
<feature type="domain" description="Rhodopsin" evidence="7">
    <location>
        <begin position="51"/>
        <end position="290"/>
    </location>
</feature>
<keyword evidence="3 6" id="KW-1133">Transmembrane helix</keyword>
<proteinExistence type="inferred from homology"/>
<keyword evidence="4 6" id="KW-0472">Membrane</keyword>
<evidence type="ECO:0000256" key="4">
    <source>
        <dbReference type="ARBA" id="ARBA00023136"/>
    </source>
</evidence>
<evidence type="ECO:0000256" key="3">
    <source>
        <dbReference type="ARBA" id="ARBA00022989"/>
    </source>
</evidence>
<evidence type="ECO:0000256" key="5">
    <source>
        <dbReference type="ARBA" id="ARBA00038359"/>
    </source>
</evidence>
<feature type="transmembrane region" description="Helical" evidence="6">
    <location>
        <begin position="195"/>
        <end position="219"/>
    </location>
</feature>
<dbReference type="AlphaFoldDB" id="A0A6A6DAJ9"/>
<comment type="subcellular location">
    <subcellularLocation>
        <location evidence="1">Membrane</location>
        <topology evidence="1">Multi-pass membrane protein</topology>
    </subcellularLocation>
</comment>
<dbReference type="Proteomes" id="UP000800200">
    <property type="component" value="Unassembled WGS sequence"/>
</dbReference>
<dbReference type="PANTHER" id="PTHR33048">
    <property type="entry name" value="PTH11-LIKE INTEGRAL MEMBRANE PROTEIN (AFU_ORTHOLOGUE AFUA_5G11245)"/>
    <property type="match status" value="1"/>
</dbReference>
<feature type="transmembrane region" description="Helical" evidence="6">
    <location>
        <begin position="272"/>
        <end position="294"/>
    </location>
</feature>
<dbReference type="InterPro" id="IPR052337">
    <property type="entry name" value="SAT4-like"/>
</dbReference>
<evidence type="ECO:0000259" key="7">
    <source>
        <dbReference type="Pfam" id="PF20684"/>
    </source>
</evidence>
<evidence type="ECO:0000256" key="1">
    <source>
        <dbReference type="ARBA" id="ARBA00004141"/>
    </source>
</evidence>
<accession>A0A6A6DAJ9</accession>
<evidence type="ECO:0000256" key="2">
    <source>
        <dbReference type="ARBA" id="ARBA00022692"/>
    </source>
</evidence>
<keyword evidence="9" id="KW-1185">Reference proteome</keyword>
<name>A0A6A6DAJ9_9PEZI</name>
<dbReference type="EMBL" id="ML994708">
    <property type="protein sequence ID" value="KAF2176497.1"/>
    <property type="molecule type" value="Genomic_DNA"/>
</dbReference>
<feature type="transmembrane region" description="Helical" evidence="6">
    <location>
        <begin position="117"/>
        <end position="137"/>
    </location>
</feature>
<dbReference type="Pfam" id="PF20684">
    <property type="entry name" value="Fung_rhodopsin"/>
    <property type="match status" value="1"/>
</dbReference>
<reference evidence="8" key="1">
    <citation type="journal article" date="2020" name="Stud. Mycol.">
        <title>101 Dothideomycetes genomes: a test case for predicting lifestyles and emergence of pathogens.</title>
        <authorList>
            <person name="Haridas S."/>
            <person name="Albert R."/>
            <person name="Binder M."/>
            <person name="Bloem J."/>
            <person name="Labutti K."/>
            <person name="Salamov A."/>
            <person name="Andreopoulos B."/>
            <person name="Baker S."/>
            <person name="Barry K."/>
            <person name="Bills G."/>
            <person name="Bluhm B."/>
            <person name="Cannon C."/>
            <person name="Castanera R."/>
            <person name="Culley D."/>
            <person name="Daum C."/>
            <person name="Ezra D."/>
            <person name="Gonzalez J."/>
            <person name="Henrissat B."/>
            <person name="Kuo A."/>
            <person name="Liang C."/>
            <person name="Lipzen A."/>
            <person name="Lutzoni F."/>
            <person name="Magnuson J."/>
            <person name="Mondo S."/>
            <person name="Nolan M."/>
            <person name="Ohm R."/>
            <person name="Pangilinan J."/>
            <person name="Park H.-J."/>
            <person name="Ramirez L."/>
            <person name="Alfaro M."/>
            <person name="Sun H."/>
            <person name="Tritt A."/>
            <person name="Yoshinaga Y."/>
            <person name="Zwiers L.-H."/>
            <person name="Turgeon B."/>
            <person name="Goodwin S."/>
            <person name="Spatafora J."/>
            <person name="Crous P."/>
            <person name="Grigoriev I."/>
        </authorList>
    </citation>
    <scope>NUCLEOTIDE SEQUENCE</scope>
    <source>
        <strain evidence="8">CBS 207.26</strain>
    </source>
</reference>